<protein>
    <submittedName>
        <fullName evidence="3">Stage II sporulation protein P</fullName>
    </submittedName>
</protein>
<gene>
    <name evidence="3" type="ORF">AZF04_04365</name>
</gene>
<keyword evidence="2" id="KW-0812">Transmembrane</keyword>
<sequence>MKRRPIGIYSKPNTSVKKIVAFMIIGLIGLFIITGMLTSVAPDQALKSSSLYKWSNDMTGAHFLQLMGMENQYFASVLPEGSETVQVGQAFFELVTNIKPNDPRSLLGRELPGLSYYGGEVIIARDGTNYTDVISESAPPLEVILAEREATKEGLAKLEELEKEKEERESRTPEDKKSVYIINAHNHESYLPELETNVPNEANHSKVNVTLVSEKMAGELEDRGIGTIVEERDVQRLVKERGWKYNRSYVASREYITETLDQEEEIQYVIDIHRDSARRDKTAVTINGEEYAKIMFVVGGNHPDFESSLELAKKIEQMLEDQYPGISRGVILREGPETNGIFNQDLPVDSLLLEMGGIDNSLDEVYRSTEAISKVFSEFFFEQQ</sequence>
<dbReference type="EMBL" id="LTAO01000012">
    <property type="protein sequence ID" value="KYG32013.1"/>
    <property type="molecule type" value="Genomic_DNA"/>
</dbReference>
<dbReference type="SUPFAM" id="SSF53187">
    <property type="entry name" value="Zn-dependent exopeptidases"/>
    <property type="match status" value="1"/>
</dbReference>
<keyword evidence="2" id="KW-1133">Transmembrane helix</keyword>
<feature type="coiled-coil region" evidence="1">
    <location>
        <begin position="141"/>
        <end position="171"/>
    </location>
</feature>
<dbReference type="NCBIfam" id="TIGR02867">
    <property type="entry name" value="spore_II_P"/>
    <property type="match status" value="1"/>
</dbReference>
<dbReference type="InterPro" id="IPR010897">
    <property type="entry name" value="Spore_II_P"/>
</dbReference>
<dbReference type="STRING" id="519424.AZF04_04365"/>
<accession>A0A161QNP5</accession>
<dbReference type="RefSeq" id="WP_045486029.1">
    <property type="nucleotide sequence ID" value="NZ_LTAO01000012.1"/>
</dbReference>
<dbReference type="Pfam" id="PF07454">
    <property type="entry name" value="SpoIIP"/>
    <property type="match status" value="1"/>
</dbReference>
<keyword evidence="1" id="KW-0175">Coiled coil</keyword>
<proteinExistence type="predicted"/>
<organism evidence="3 4">
    <name type="scientific">Alkalihalobacillus trypoxylicola</name>
    <dbReference type="NCBI Taxonomy" id="519424"/>
    <lineage>
        <taxon>Bacteria</taxon>
        <taxon>Bacillati</taxon>
        <taxon>Bacillota</taxon>
        <taxon>Bacilli</taxon>
        <taxon>Bacillales</taxon>
        <taxon>Bacillaceae</taxon>
        <taxon>Alkalihalobacillus</taxon>
    </lineage>
</organism>
<evidence type="ECO:0000313" key="3">
    <source>
        <dbReference type="EMBL" id="KYG32013.1"/>
    </source>
</evidence>
<evidence type="ECO:0000256" key="1">
    <source>
        <dbReference type="SAM" id="Coils"/>
    </source>
</evidence>
<dbReference type="AlphaFoldDB" id="A0A161QNP5"/>
<dbReference type="Proteomes" id="UP000075806">
    <property type="component" value="Unassembled WGS sequence"/>
</dbReference>
<name>A0A161QNP5_9BACI</name>
<keyword evidence="4" id="KW-1185">Reference proteome</keyword>
<reference evidence="3" key="1">
    <citation type="submission" date="2016-02" db="EMBL/GenBank/DDBJ databases">
        <title>Genome sequence of Bacillus trypoxylicola KCTC 13244(T).</title>
        <authorList>
            <person name="Jeong H."/>
            <person name="Park S.-H."/>
            <person name="Choi S.-K."/>
        </authorList>
    </citation>
    <scope>NUCLEOTIDE SEQUENCE [LARGE SCALE GENOMIC DNA]</scope>
    <source>
        <strain evidence="3">KCTC 13244</strain>
    </source>
</reference>
<feature type="transmembrane region" description="Helical" evidence="2">
    <location>
        <begin position="20"/>
        <end position="41"/>
    </location>
</feature>
<keyword evidence="2" id="KW-0472">Membrane</keyword>
<comment type="caution">
    <text evidence="3">The sequence shown here is derived from an EMBL/GenBank/DDBJ whole genome shotgun (WGS) entry which is preliminary data.</text>
</comment>
<dbReference type="OrthoDB" id="1633470at2"/>
<evidence type="ECO:0000313" key="4">
    <source>
        <dbReference type="Proteomes" id="UP000075806"/>
    </source>
</evidence>
<evidence type="ECO:0000256" key="2">
    <source>
        <dbReference type="SAM" id="Phobius"/>
    </source>
</evidence>